<dbReference type="InterPro" id="IPR039608">
    <property type="entry name" value="VQ_1/10"/>
</dbReference>
<dbReference type="OMA" id="AGYMSNQ"/>
<proteinExistence type="evidence at protein level"/>
<dbReference type="GeneID" id="100275201"/>
<feature type="domain" description="VQ" evidence="2">
    <location>
        <begin position="22"/>
        <end position="41"/>
    </location>
</feature>
<accession>A0A1D6NHE2</accession>
<evidence type="ECO:0000259" key="2">
    <source>
        <dbReference type="Pfam" id="PF05678"/>
    </source>
</evidence>
<dbReference type="EMBL" id="CM007649">
    <property type="protein sequence ID" value="ONM39802.1"/>
    <property type="molecule type" value="Genomic_DNA"/>
</dbReference>
<dbReference type="Pfam" id="PF05678">
    <property type="entry name" value="VQ"/>
    <property type="match status" value="1"/>
</dbReference>
<evidence type="ECO:0000313" key="4">
    <source>
        <dbReference type="EnsemblPlants" id="Zm00001eb158120_P001"/>
    </source>
</evidence>
<evidence type="ECO:0007829" key="6">
    <source>
        <dbReference type="PeptideAtlas" id="A0A1D6NHE2"/>
    </source>
</evidence>
<dbReference type="RefSeq" id="NP_001142821.2">
    <property type="nucleotide sequence ID" value="NM_001149349.2"/>
</dbReference>
<dbReference type="ExpressionAtlas" id="A0A1D6NHE2">
    <property type="expression patterns" value="baseline and differential"/>
</dbReference>
<gene>
    <name evidence="4" type="primary">LOC100275201</name>
    <name evidence="3" type="ORF">ZEAMMB73_Zm00001d044027</name>
</gene>
<dbReference type="PaxDb" id="4577-AC194056.3_FGP008"/>
<evidence type="ECO:0000313" key="5">
    <source>
        <dbReference type="Proteomes" id="UP000007305"/>
    </source>
</evidence>
<dbReference type="Gramene" id="Zm00001eb158120_T001">
    <property type="protein sequence ID" value="Zm00001eb158120_P001"/>
    <property type="gene ID" value="Zm00001eb158120"/>
</dbReference>
<dbReference type="EnsemblPlants" id="Zm00001eb158120_T001">
    <property type="protein sequence ID" value="Zm00001eb158120_P001"/>
    <property type="gene ID" value="Zm00001eb158120"/>
</dbReference>
<dbReference type="eggNOG" id="ENOG502R5SK">
    <property type="taxonomic scope" value="Eukaryota"/>
</dbReference>
<dbReference type="InterPro" id="IPR008889">
    <property type="entry name" value="VQ"/>
</dbReference>
<name>A0A1D6NHE2_MAIZE</name>
<sequence>MSTRGGEAARQATVKIIETVHVEADRYSFKSIVQRLTGRDAVVGGGGDYSEGAPDRGSYEEAAAQRAAGFTSKQASRPFADRHACKDESC</sequence>
<protein>
    <recommendedName>
        <fullName evidence="2">VQ domain-containing protein</fullName>
    </recommendedName>
</protein>
<dbReference type="PANTHER" id="PTHR34777:SF24">
    <property type="entry name" value="OS01G0653300 PROTEIN"/>
    <property type="match status" value="1"/>
</dbReference>
<organism evidence="3">
    <name type="scientific">Zea mays</name>
    <name type="common">Maize</name>
    <dbReference type="NCBI Taxonomy" id="4577"/>
    <lineage>
        <taxon>Eukaryota</taxon>
        <taxon>Viridiplantae</taxon>
        <taxon>Streptophyta</taxon>
        <taxon>Embryophyta</taxon>
        <taxon>Tracheophyta</taxon>
        <taxon>Spermatophyta</taxon>
        <taxon>Magnoliopsida</taxon>
        <taxon>Liliopsida</taxon>
        <taxon>Poales</taxon>
        <taxon>Poaceae</taxon>
        <taxon>PACMAD clade</taxon>
        <taxon>Panicoideae</taxon>
        <taxon>Andropogonodae</taxon>
        <taxon>Andropogoneae</taxon>
        <taxon>Tripsacinae</taxon>
        <taxon>Zea</taxon>
    </lineage>
</organism>
<dbReference type="AlphaFoldDB" id="A0A1D6NHE2"/>
<evidence type="ECO:0000256" key="1">
    <source>
        <dbReference type="SAM" id="MobiDB-lite"/>
    </source>
</evidence>
<keyword evidence="6" id="KW-1267">Proteomics identification</keyword>
<reference evidence="3 5" key="1">
    <citation type="submission" date="2015-12" db="EMBL/GenBank/DDBJ databases">
        <title>Update maize B73 reference genome by single molecule sequencing technologies.</title>
        <authorList>
            <consortium name="Maize Genome Sequencing Project"/>
            <person name="Ware D."/>
        </authorList>
    </citation>
    <scope>NUCLEOTIDE SEQUENCE [LARGE SCALE GENOMIC DNA]</scope>
    <source>
        <strain evidence="5">cv. B73</strain>
        <tissue evidence="3">Seedling</tissue>
    </source>
</reference>
<keyword evidence="5" id="KW-1185">Reference proteome</keyword>
<feature type="compositionally biased region" description="Basic and acidic residues" evidence="1">
    <location>
        <begin position="79"/>
        <end position="90"/>
    </location>
</feature>
<reference evidence="4" key="2">
    <citation type="submission" date="2019-07" db="EMBL/GenBank/DDBJ databases">
        <authorList>
            <person name="Seetharam A."/>
            <person name="Woodhouse M."/>
            <person name="Cannon E."/>
        </authorList>
    </citation>
    <scope>NUCLEOTIDE SEQUENCE [LARGE SCALE GENOMIC DNA]</scope>
    <source>
        <strain evidence="4">cv. B73</strain>
    </source>
</reference>
<evidence type="ECO:0000313" key="3">
    <source>
        <dbReference type="EMBL" id="ONM39802.1"/>
    </source>
</evidence>
<dbReference type="PANTHER" id="PTHR34777">
    <property type="entry name" value="VQ MOTIF-CONTAINING PROTEIN 10"/>
    <property type="match status" value="1"/>
</dbReference>
<reference evidence="4" key="3">
    <citation type="submission" date="2021-05" db="UniProtKB">
        <authorList>
            <consortium name="EnsemblPlants"/>
        </authorList>
    </citation>
    <scope>IDENTIFICATION</scope>
    <source>
        <strain evidence="4">cv. B73</strain>
    </source>
</reference>
<feature type="region of interest" description="Disordered" evidence="1">
    <location>
        <begin position="43"/>
        <end position="90"/>
    </location>
</feature>
<dbReference type="OrthoDB" id="691083at2759"/>
<dbReference type="Proteomes" id="UP000007305">
    <property type="component" value="Chromosome 3"/>
</dbReference>